<dbReference type="SMART" id="SM00345">
    <property type="entry name" value="HTH_GNTR"/>
    <property type="match status" value="1"/>
</dbReference>
<dbReference type="PANTHER" id="PTHR38445:SF9">
    <property type="entry name" value="HTH-TYPE TRANSCRIPTIONAL REPRESSOR YTRA"/>
    <property type="match status" value="1"/>
</dbReference>
<dbReference type="InterPro" id="IPR036388">
    <property type="entry name" value="WH-like_DNA-bd_sf"/>
</dbReference>
<dbReference type="SUPFAM" id="SSF46785">
    <property type="entry name" value="Winged helix' DNA-binding domain"/>
    <property type="match status" value="1"/>
</dbReference>
<dbReference type="EMBL" id="QUMQ01000001">
    <property type="protein sequence ID" value="REG01590.1"/>
    <property type="molecule type" value="Genomic_DNA"/>
</dbReference>
<keyword evidence="2" id="KW-0238">DNA-binding</keyword>
<organism evidence="5 6">
    <name type="scientific">Asanoa ferruginea</name>
    <dbReference type="NCBI Taxonomy" id="53367"/>
    <lineage>
        <taxon>Bacteria</taxon>
        <taxon>Bacillati</taxon>
        <taxon>Actinomycetota</taxon>
        <taxon>Actinomycetes</taxon>
        <taxon>Micromonosporales</taxon>
        <taxon>Micromonosporaceae</taxon>
        <taxon>Asanoa</taxon>
    </lineage>
</organism>
<gene>
    <name evidence="5" type="ORF">DFJ67_7675</name>
</gene>
<dbReference type="InterPro" id="IPR036390">
    <property type="entry name" value="WH_DNA-bd_sf"/>
</dbReference>
<dbReference type="AlphaFoldDB" id="A0A3D9ZX36"/>
<evidence type="ECO:0000256" key="3">
    <source>
        <dbReference type="ARBA" id="ARBA00023163"/>
    </source>
</evidence>
<feature type="domain" description="HTH gntR-type" evidence="4">
    <location>
        <begin position="14"/>
        <end position="80"/>
    </location>
</feature>
<proteinExistence type="predicted"/>
<dbReference type="Proteomes" id="UP000256913">
    <property type="component" value="Unassembled WGS sequence"/>
</dbReference>
<comment type="caution">
    <text evidence="5">The sequence shown here is derived from an EMBL/GenBank/DDBJ whole genome shotgun (WGS) entry which is preliminary data.</text>
</comment>
<dbReference type="Pfam" id="PF00392">
    <property type="entry name" value="GntR"/>
    <property type="match status" value="1"/>
</dbReference>
<protein>
    <submittedName>
        <fullName evidence="5">Regulatory GntR family protein</fullName>
    </submittedName>
</protein>
<keyword evidence="3" id="KW-0804">Transcription</keyword>
<name>A0A3D9ZX36_9ACTN</name>
<accession>A0A3D9ZX36</accession>
<sequence>MANWKASDSTVEPTTEYRRVLDDLVRRIGSGDLAPGEKLPSTVRLAAEYAVSISTIHRVTTTLEDRQLIRGVPGKGRYVR</sequence>
<dbReference type="GO" id="GO:0003700">
    <property type="term" value="F:DNA-binding transcription factor activity"/>
    <property type="evidence" value="ECO:0007669"/>
    <property type="project" value="InterPro"/>
</dbReference>
<dbReference type="CDD" id="cd07377">
    <property type="entry name" value="WHTH_GntR"/>
    <property type="match status" value="1"/>
</dbReference>
<keyword evidence="1" id="KW-0805">Transcription regulation</keyword>
<dbReference type="InterPro" id="IPR000524">
    <property type="entry name" value="Tscrpt_reg_HTH_GntR"/>
</dbReference>
<keyword evidence="6" id="KW-1185">Reference proteome</keyword>
<evidence type="ECO:0000259" key="4">
    <source>
        <dbReference type="PROSITE" id="PS50949"/>
    </source>
</evidence>
<dbReference type="PROSITE" id="PS50949">
    <property type="entry name" value="HTH_GNTR"/>
    <property type="match status" value="1"/>
</dbReference>
<evidence type="ECO:0000256" key="2">
    <source>
        <dbReference type="ARBA" id="ARBA00023125"/>
    </source>
</evidence>
<dbReference type="Gene3D" id="1.10.10.10">
    <property type="entry name" value="Winged helix-like DNA-binding domain superfamily/Winged helix DNA-binding domain"/>
    <property type="match status" value="1"/>
</dbReference>
<dbReference type="PANTHER" id="PTHR38445">
    <property type="entry name" value="HTH-TYPE TRANSCRIPTIONAL REPRESSOR YTRA"/>
    <property type="match status" value="1"/>
</dbReference>
<evidence type="ECO:0000313" key="6">
    <source>
        <dbReference type="Proteomes" id="UP000256913"/>
    </source>
</evidence>
<dbReference type="GO" id="GO:0003677">
    <property type="term" value="F:DNA binding"/>
    <property type="evidence" value="ECO:0007669"/>
    <property type="project" value="UniProtKB-KW"/>
</dbReference>
<evidence type="ECO:0000313" key="5">
    <source>
        <dbReference type="EMBL" id="REG01590.1"/>
    </source>
</evidence>
<evidence type="ECO:0000256" key="1">
    <source>
        <dbReference type="ARBA" id="ARBA00023015"/>
    </source>
</evidence>
<reference evidence="5 6" key="1">
    <citation type="submission" date="2018-08" db="EMBL/GenBank/DDBJ databases">
        <title>Sequencing the genomes of 1000 actinobacteria strains.</title>
        <authorList>
            <person name="Klenk H.-P."/>
        </authorList>
    </citation>
    <scope>NUCLEOTIDE SEQUENCE [LARGE SCALE GENOMIC DNA]</scope>
    <source>
        <strain evidence="5 6">DSM 44099</strain>
    </source>
</reference>